<sequence length="611" mass="68761">MAHWSGICMRLLFTLLLCSLGFGVQAQFREFPITTAPIPTQSSGARTAAVSLPFFDDFSITRTGVPDPSLWMPSGGTVVNNTLTNHHPSLNIVSFDGLRRDGTPYDFSNQYAQGETDSLTSQTINLSGLSPRDSVYLSFFWLPRGLGDQPDSNDSLRVQFLTNGNLWQTVWVQRGGQAMTEYAQARIAVRAALYLHAGFQFRFQAFGRRSGQFDAWHIDYVYLNKGRSIRDQYIKDVSIRRSISSYLKHYRAMPLAHYLVNPAAETADTISTDITNLFNNNNFTTLRFRIQELTTGQPIQNFTQNISENIPQLRSQEKRVVPSPLPAFAGKRALVRTTFDILTTDDQNPSIPGVDLRRNDTLSSITELADYFAYDDGSAEYAAGINQQYGLVAVRFVTRKADVVSAIRIQMVRYRTELQNQTVALYILANQNNRPGLTLTRQSFVIKYPENPRGFAEFKLQNPVAVGDTFWVAYQQLSEDQLAIGLDKNSTHFSNQIYYNLGNEWAQNTNLQGALMIRPVMGGQASEVVTGVEEIRENDLRIHPNPSFGRIRWNLDSFRSLEVLDLSGRTLWSKSDLPEPAADLSGLSRGLYLLRLSNGKQTLVKKLVVEK</sequence>
<dbReference type="Proteomes" id="UP000239590">
    <property type="component" value="Unassembled WGS sequence"/>
</dbReference>
<reference evidence="3" key="1">
    <citation type="submission" date="2018-02" db="EMBL/GenBank/DDBJ databases">
        <title>Genome sequencing of Solimonas sp. HR-BB.</title>
        <authorList>
            <person name="Lee Y."/>
            <person name="Jeon C.O."/>
        </authorList>
    </citation>
    <scope>NUCLEOTIDE SEQUENCE [LARGE SCALE GENOMIC DNA]</scope>
    <source>
        <strain evidence="3">HR-U</strain>
    </source>
</reference>
<dbReference type="NCBIfam" id="TIGR04183">
    <property type="entry name" value="Por_Secre_tail"/>
    <property type="match status" value="1"/>
</dbReference>
<evidence type="ECO:0000259" key="1">
    <source>
        <dbReference type="Pfam" id="PF18962"/>
    </source>
</evidence>
<accession>A0A2S7IS37</accession>
<proteinExistence type="predicted"/>
<evidence type="ECO:0000313" key="2">
    <source>
        <dbReference type="EMBL" id="PQA60448.1"/>
    </source>
</evidence>
<comment type="caution">
    <text evidence="2">The sequence shown here is derived from an EMBL/GenBank/DDBJ whole genome shotgun (WGS) entry which is preliminary data.</text>
</comment>
<gene>
    <name evidence="2" type="ORF">C5O19_12765</name>
</gene>
<dbReference type="InterPro" id="IPR026444">
    <property type="entry name" value="Secre_tail"/>
</dbReference>
<dbReference type="EMBL" id="PTRA01000001">
    <property type="protein sequence ID" value="PQA60448.1"/>
    <property type="molecule type" value="Genomic_DNA"/>
</dbReference>
<dbReference type="Pfam" id="PF18962">
    <property type="entry name" value="Por_Secre_tail"/>
    <property type="match status" value="1"/>
</dbReference>
<name>A0A2S7IS37_9BACT</name>
<dbReference type="OrthoDB" id="1488838at2"/>
<organism evidence="2 3">
    <name type="scientific">Siphonobacter curvatus</name>
    <dbReference type="NCBI Taxonomy" id="2094562"/>
    <lineage>
        <taxon>Bacteria</taxon>
        <taxon>Pseudomonadati</taxon>
        <taxon>Bacteroidota</taxon>
        <taxon>Cytophagia</taxon>
        <taxon>Cytophagales</taxon>
        <taxon>Cytophagaceae</taxon>
        <taxon>Siphonobacter</taxon>
    </lineage>
</organism>
<keyword evidence="3" id="KW-1185">Reference proteome</keyword>
<evidence type="ECO:0000313" key="3">
    <source>
        <dbReference type="Proteomes" id="UP000239590"/>
    </source>
</evidence>
<dbReference type="AlphaFoldDB" id="A0A2S7IS37"/>
<protein>
    <recommendedName>
        <fullName evidence="1">Secretion system C-terminal sorting domain-containing protein</fullName>
    </recommendedName>
</protein>
<feature type="domain" description="Secretion system C-terminal sorting" evidence="1">
    <location>
        <begin position="542"/>
        <end position="609"/>
    </location>
</feature>
<dbReference type="Gene3D" id="2.60.120.260">
    <property type="entry name" value="Galactose-binding domain-like"/>
    <property type="match status" value="1"/>
</dbReference>